<evidence type="ECO:0000313" key="8">
    <source>
        <dbReference type="EMBL" id="KAK3581316.1"/>
    </source>
</evidence>
<dbReference type="CDD" id="cd14978">
    <property type="entry name" value="7tmA_FMRFamide_R-like"/>
    <property type="match status" value="1"/>
</dbReference>
<accession>A0AAE0RX70</accession>
<sequence length="473" mass="55291">MNHFIIHKTPVRTGHIVRSPDSMIQRTSLKVQQLENYFKEDIILRRGNPLTGVRFRKIHTAERIQMAHRNISYEKQELSAMHPGYDLSMINSSENSMVNGGQDNLHFHPNLSSENIDDYEYIEFLYSLHDFDENIYIYVWTFLVILTAFANMLIVAVFVRKSMRTSTNLLLLFIAISDSLTGLVTLPTYIHVFTSGKEGYVSLSEGWCESYMISRYYLSKAFHTVSIWQTLLLGFQRFVCVWFPFKTKFWFTTRRTWIAVAVITIFAFVIHIYHLFRKKASKTGFCQWTIETPCVETCTFLWISLLLVHILPCVLLFVLTVLMIQKLFQENIRKDSLSTEQSRERDQQNKRVSIIVVCIAIIFLIPEIPYGIFLLVTVIKRHGGQDILPLRENRLFHFIYENALLLSFHANFWVYIIMNRRFKDELISLFLDNMRKLLPVLDAKPVTTVSMETSQNLSHSTKGTDVNEQSTFV</sequence>
<dbReference type="PROSITE" id="PS50262">
    <property type="entry name" value="G_PROTEIN_RECEP_F1_2"/>
    <property type="match status" value="1"/>
</dbReference>
<dbReference type="Pfam" id="PF00001">
    <property type="entry name" value="7tm_1"/>
    <property type="match status" value="1"/>
</dbReference>
<gene>
    <name evidence="8" type="ORF">CHS0354_016161</name>
</gene>
<dbReference type="InterPro" id="IPR017452">
    <property type="entry name" value="GPCR_Rhodpsn_7TM"/>
</dbReference>
<dbReference type="SUPFAM" id="SSF81321">
    <property type="entry name" value="Family A G protein-coupled receptor-like"/>
    <property type="match status" value="1"/>
</dbReference>
<feature type="region of interest" description="Disordered" evidence="5">
    <location>
        <begin position="452"/>
        <end position="473"/>
    </location>
</feature>
<dbReference type="InterPro" id="IPR000276">
    <property type="entry name" value="GPCR_Rhodpsn"/>
</dbReference>
<name>A0AAE0RX70_9BIVA</name>
<dbReference type="Proteomes" id="UP001195483">
    <property type="component" value="Unassembled WGS sequence"/>
</dbReference>
<dbReference type="PANTHER" id="PTHR47023">
    <property type="entry name" value="SEX PEPTIDE RECEPTOR"/>
    <property type="match status" value="1"/>
</dbReference>
<dbReference type="Gene3D" id="1.20.1070.10">
    <property type="entry name" value="Rhodopsin 7-helix transmembrane proteins"/>
    <property type="match status" value="1"/>
</dbReference>
<feature type="transmembrane region" description="Helical" evidence="6">
    <location>
        <begin position="300"/>
        <end position="324"/>
    </location>
</feature>
<feature type="domain" description="G-protein coupled receptors family 1 profile" evidence="7">
    <location>
        <begin position="150"/>
        <end position="415"/>
    </location>
</feature>
<comment type="caution">
    <text evidence="8">The sequence shown here is derived from an EMBL/GenBank/DDBJ whole genome shotgun (WGS) entry which is preliminary data.</text>
</comment>
<feature type="transmembrane region" description="Helical" evidence="6">
    <location>
        <begin position="399"/>
        <end position="418"/>
    </location>
</feature>
<comment type="subcellular location">
    <subcellularLocation>
        <location evidence="1">Membrane</location>
    </subcellularLocation>
</comment>
<feature type="transmembrane region" description="Helical" evidence="6">
    <location>
        <begin position="226"/>
        <end position="245"/>
    </location>
</feature>
<evidence type="ECO:0000313" key="9">
    <source>
        <dbReference type="Proteomes" id="UP001195483"/>
    </source>
</evidence>
<dbReference type="AlphaFoldDB" id="A0AAE0RX70"/>
<organism evidence="8 9">
    <name type="scientific">Potamilus streckersoni</name>
    <dbReference type="NCBI Taxonomy" id="2493646"/>
    <lineage>
        <taxon>Eukaryota</taxon>
        <taxon>Metazoa</taxon>
        <taxon>Spiralia</taxon>
        <taxon>Lophotrochozoa</taxon>
        <taxon>Mollusca</taxon>
        <taxon>Bivalvia</taxon>
        <taxon>Autobranchia</taxon>
        <taxon>Heteroconchia</taxon>
        <taxon>Palaeoheterodonta</taxon>
        <taxon>Unionida</taxon>
        <taxon>Unionoidea</taxon>
        <taxon>Unionidae</taxon>
        <taxon>Ambleminae</taxon>
        <taxon>Lampsilini</taxon>
        <taxon>Potamilus</taxon>
    </lineage>
</organism>
<evidence type="ECO:0000256" key="2">
    <source>
        <dbReference type="ARBA" id="ARBA00022692"/>
    </source>
</evidence>
<evidence type="ECO:0000256" key="6">
    <source>
        <dbReference type="SAM" id="Phobius"/>
    </source>
</evidence>
<dbReference type="GO" id="GO:0004930">
    <property type="term" value="F:G protein-coupled receptor activity"/>
    <property type="evidence" value="ECO:0007669"/>
    <property type="project" value="InterPro"/>
</dbReference>
<feature type="transmembrane region" description="Helical" evidence="6">
    <location>
        <begin position="135"/>
        <end position="158"/>
    </location>
</feature>
<dbReference type="PRINTS" id="PR00237">
    <property type="entry name" value="GPCRRHODOPSN"/>
</dbReference>
<evidence type="ECO:0000256" key="4">
    <source>
        <dbReference type="ARBA" id="ARBA00023136"/>
    </source>
</evidence>
<keyword evidence="4 6" id="KW-0472">Membrane</keyword>
<keyword evidence="2 6" id="KW-0812">Transmembrane</keyword>
<dbReference type="EMBL" id="JAEAOA010001006">
    <property type="protein sequence ID" value="KAK3581316.1"/>
    <property type="molecule type" value="Genomic_DNA"/>
</dbReference>
<evidence type="ECO:0000256" key="3">
    <source>
        <dbReference type="ARBA" id="ARBA00022989"/>
    </source>
</evidence>
<evidence type="ECO:0000259" key="7">
    <source>
        <dbReference type="PROSITE" id="PS50262"/>
    </source>
</evidence>
<keyword evidence="3 6" id="KW-1133">Transmembrane helix</keyword>
<reference evidence="8" key="3">
    <citation type="submission" date="2023-05" db="EMBL/GenBank/DDBJ databases">
        <authorList>
            <person name="Smith C.H."/>
        </authorList>
    </citation>
    <scope>NUCLEOTIDE SEQUENCE</scope>
    <source>
        <strain evidence="8">CHS0354</strain>
        <tissue evidence="8">Mantle</tissue>
    </source>
</reference>
<protein>
    <recommendedName>
        <fullName evidence="7">G-protein coupled receptors family 1 profile domain-containing protein</fullName>
    </recommendedName>
</protein>
<keyword evidence="9" id="KW-1185">Reference proteome</keyword>
<evidence type="ECO:0000256" key="1">
    <source>
        <dbReference type="ARBA" id="ARBA00004370"/>
    </source>
</evidence>
<dbReference type="GO" id="GO:0016020">
    <property type="term" value="C:membrane"/>
    <property type="evidence" value="ECO:0007669"/>
    <property type="project" value="UniProtKB-SubCell"/>
</dbReference>
<feature type="transmembrane region" description="Helical" evidence="6">
    <location>
        <begin position="352"/>
        <end position="379"/>
    </location>
</feature>
<dbReference type="InterPro" id="IPR053071">
    <property type="entry name" value="GPCR1-related_rcpt"/>
</dbReference>
<feature type="transmembrane region" description="Helical" evidence="6">
    <location>
        <begin position="170"/>
        <end position="190"/>
    </location>
</feature>
<evidence type="ECO:0000256" key="5">
    <source>
        <dbReference type="SAM" id="MobiDB-lite"/>
    </source>
</evidence>
<proteinExistence type="predicted"/>
<reference evidence="8" key="2">
    <citation type="journal article" date="2021" name="Genome Biol. Evol.">
        <title>Developing a high-quality reference genome for a parasitic bivalve with doubly uniparental inheritance (Bivalvia: Unionida).</title>
        <authorList>
            <person name="Smith C.H."/>
        </authorList>
    </citation>
    <scope>NUCLEOTIDE SEQUENCE</scope>
    <source>
        <strain evidence="8">CHS0354</strain>
        <tissue evidence="8">Mantle</tissue>
    </source>
</reference>
<dbReference type="PANTHER" id="PTHR47023:SF1">
    <property type="entry name" value="SEX PEPTIDE RECEPTOR"/>
    <property type="match status" value="1"/>
</dbReference>
<feature type="transmembrane region" description="Helical" evidence="6">
    <location>
        <begin position="257"/>
        <end position="276"/>
    </location>
</feature>
<reference evidence="8" key="1">
    <citation type="journal article" date="2021" name="Genome Biol. Evol.">
        <title>A High-Quality Reference Genome for a Parasitic Bivalve with Doubly Uniparental Inheritance (Bivalvia: Unionida).</title>
        <authorList>
            <person name="Smith C.H."/>
        </authorList>
    </citation>
    <scope>NUCLEOTIDE SEQUENCE</scope>
    <source>
        <strain evidence="8">CHS0354</strain>
    </source>
</reference>